<reference evidence="5" key="1">
    <citation type="submission" date="2016-09" db="EMBL/GenBank/DDBJ databases">
        <authorList>
            <person name="Capua I."/>
            <person name="De Benedictis P."/>
            <person name="Joannis T."/>
            <person name="Lombin L.H."/>
            <person name="Cattoli G."/>
        </authorList>
    </citation>
    <scope>NUCLEOTIDE SEQUENCE</scope>
    <source>
        <strain evidence="5">B9</strain>
    </source>
</reference>
<dbReference type="InterPro" id="IPR015424">
    <property type="entry name" value="PyrdxlP-dep_Trfase"/>
</dbReference>
<dbReference type="RefSeq" id="WP_340525922.1">
    <property type="nucleotide sequence ID" value="NZ_FMSH01000240.1"/>
</dbReference>
<evidence type="ECO:0000313" key="5">
    <source>
        <dbReference type="EMBL" id="SCU76448.1"/>
    </source>
</evidence>
<dbReference type="InterPro" id="IPR004839">
    <property type="entry name" value="Aminotransferase_I/II_large"/>
</dbReference>
<dbReference type="NCBIfam" id="TIGR03538">
    <property type="entry name" value="DapC_gpp"/>
    <property type="match status" value="1"/>
</dbReference>
<comment type="cofactor">
    <cofactor evidence="1">
        <name>pyridoxal 5'-phosphate</name>
        <dbReference type="ChEBI" id="CHEBI:597326"/>
    </cofactor>
</comment>
<dbReference type="InterPro" id="IPR019878">
    <property type="entry name" value="DapC_beta/gammaproteobac"/>
</dbReference>
<protein>
    <submittedName>
        <fullName evidence="5">LL-diaminopimelate aminotransferase DapL</fullName>
        <ecNumber evidence="5">2.6.1.83</ecNumber>
    </submittedName>
</protein>
<dbReference type="PANTHER" id="PTHR42832">
    <property type="entry name" value="AMINO ACID AMINOTRANSFERASE"/>
    <property type="match status" value="1"/>
</dbReference>
<dbReference type="GO" id="GO:0009089">
    <property type="term" value="P:lysine biosynthetic process via diaminopimelate"/>
    <property type="evidence" value="ECO:0007669"/>
    <property type="project" value="InterPro"/>
</dbReference>
<name>A0A1K0JBE4_CUPNE</name>
<keyword evidence="3 5" id="KW-0808">Transferase</keyword>
<dbReference type="Gene3D" id="3.90.1150.10">
    <property type="entry name" value="Aspartate Aminotransferase, domain 1"/>
    <property type="match status" value="1"/>
</dbReference>
<dbReference type="CDD" id="cd00609">
    <property type="entry name" value="AAT_like"/>
    <property type="match status" value="1"/>
</dbReference>
<dbReference type="GO" id="GO:0010285">
    <property type="term" value="F:L,L-diaminopimelate aminotransferase activity"/>
    <property type="evidence" value="ECO:0007669"/>
    <property type="project" value="UniProtKB-EC"/>
</dbReference>
<keyword evidence="2 5" id="KW-0032">Aminotransferase</keyword>
<gene>
    <name evidence="5" type="primary">dapL</name>
    <name evidence="5" type="ORF">CNECB9_3140008</name>
</gene>
<dbReference type="AlphaFoldDB" id="A0A1K0JBE4"/>
<dbReference type="GO" id="GO:0009016">
    <property type="term" value="F:succinyldiaminopimelate transaminase activity"/>
    <property type="evidence" value="ECO:0007669"/>
    <property type="project" value="InterPro"/>
</dbReference>
<sequence length="399" mass="43412">MNPRLDLLQPYPFEKLRVLFAQVKPADKPAISFGIGEPKHPTPEFIKQALAESLAGLANYPTTAGSDALRQCIASWLERRYGLPKVNAATEVLPVTGSREALFAFAQTVVDGTRPGALVLCPNPFYQIYEGAALLAGATPVFANSDPARNFAPAFDRIADDVWQKVQLLFVCTPGNPTGAVLSLEDWKQLFALSDRYGFVIASDECYSEIYFDEGRAPLGALEAAHKLGRGFDRLVMFSSLSKRSNVPGLRSGFVAGDAALLKKFLLYRTYHGGAMNPAVQSASIAAWNNESHVRENRAAYVRKFSEVTPMLAEVLDVALPDAGFYLWADVSRTGLTDTEFATRLLAEQNVTVLPGSYLARAADGINPGANRVRMALVATPEECLEGARRIVEFCKSLA</sequence>
<dbReference type="EC" id="2.6.1.83" evidence="5"/>
<evidence type="ECO:0000256" key="2">
    <source>
        <dbReference type="ARBA" id="ARBA00022576"/>
    </source>
</evidence>
<organism evidence="5">
    <name type="scientific">Cupriavidus necator</name>
    <name type="common">Alcaligenes eutrophus</name>
    <name type="synonym">Ralstonia eutropha</name>
    <dbReference type="NCBI Taxonomy" id="106590"/>
    <lineage>
        <taxon>Bacteria</taxon>
        <taxon>Pseudomonadati</taxon>
        <taxon>Pseudomonadota</taxon>
        <taxon>Betaproteobacteria</taxon>
        <taxon>Burkholderiales</taxon>
        <taxon>Burkholderiaceae</taxon>
        <taxon>Cupriavidus</taxon>
    </lineage>
</organism>
<dbReference type="Pfam" id="PF00155">
    <property type="entry name" value="Aminotran_1_2"/>
    <property type="match status" value="1"/>
</dbReference>
<dbReference type="InterPro" id="IPR015421">
    <property type="entry name" value="PyrdxlP-dep_Trfase_major"/>
</dbReference>
<proteinExistence type="predicted"/>
<evidence type="ECO:0000256" key="1">
    <source>
        <dbReference type="ARBA" id="ARBA00001933"/>
    </source>
</evidence>
<dbReference type="EMBL" id="FMSH01000240">
    <property type="protein sequence ID" value="SCU76448.1"/>
    <property type="molecule type" value="Genomic_DNA"/>
</dbReference>
<feature type="domain" description="Aminotransferase class I/classII large" evidence="4">
    <location>
        <begin position="30"/>
        <end position="391"/>
    </location>
</feature>
<dbReference type="Gene3D" id="3.40.640.10">
    <property type="entry name" value="Type I PLP-dependent aspartate aminotransferase-like (Major domain)"/>
    <property type="match status" value="1"/>
</dbReference>
<dbReference type="GO" id="GO:0030170">
    <property type="term" value="F:pyridoxal phosphate binding"/>
    <property type="evidence" value="ECO:0007669"/>
    <property type="project" value="InterPro"/>
</dbReference>
<dbReference type="InterPro" id="IPR050881">
    <property type="entry name" value="LL-DAP_aminotransferase"/>
</dbReference>
<evidence type="ECO:0000256" key="3">
    <source>
        <dbReference type="ARBA" id="ARBA00022679"/>
    </source>
</evidence>
<dbReference type="SUPFAM" id="SSF53383">
    <property type="entry name" value="PLP-dependent transferases"/>
    <property type="match status" value="1"/>
</dbReference>
<dbReference type="InterPro" id="IPR015422">
    <property type="entry name" value="PyrdxlP-dep_Trfase_small"/>
</dbReference>
<evidence type="ECO:0000259" key="4">
    <source>
        <dbReference type="Pfam" id="PF00155"/>
    </source>
</evidence>
<accession>A0A1K0JBE4</accession>
<dbReference type="PANTHER" id="PTHR42832:SF3">
    <property type="entry name" value="L-GLUTAMINE--4-(METHYLSULFANYL)-2-OXOBUTANOATE AMINOTRANSFERASE"/>
    <property type="match status" value="1"/>
</dbReference>